<dbReference type="EMBL" id="MU827303">
    <property type="protein sequence ID" value="KAJ7365246.1"/>
    <property type="molecule type" value="Genomic_DNA"/>
</dbReference>
<comment type="caution">
    <text evidence="1">The sequence shown here is derived from an EMBL/GenBank/DDBJ whole genome shotgun (WGS) entry which is preliminary data.</text>
</comment>
<evidence type="ECO:0000313" key="2">
    <source>
        <dbReference type="Proteomes" id="UP001163046"/>
    </source>
</evidence>
<reference evidence="1" key="1">
    <citation type="submission" date="2023-01" db="EMBL/GenBank/DDBJ databases">
        <title>Genome assembly of the deep-sea coral Lophelia pertusa.</title>
        <authorList>
            <person name="Herrera S."/>
            <person name="Cordes E."/>
        </authorList>
    </citation>
    <scope>NUCLEOTIDE SEQUENCE</scope>
    <source>
        <strain evidence="1">USNM1676648</strain>
        <tissue evidence="1">Polyp</tissue>
    </source>
</reference>
<organism evidence="1 2">
    <name type="scientific">Desmophyllum pertusum</name>
    <dbReference type="NCBI Taxonomy" id="174260"/>
    <lineage>
        <taxon>Eukaryota</taxon>
        <taxon>Metazoa</taxon>
        <taxon>Cnidaria</taxon>
        <taxon>Anthozoa</taxon>
        <taxon>Hexacorallia</taxon>
        <taxon>Scleractinia</taxon>
        <taxon>Caryophylliina</taxon>
        <taxon>Caryophylliidae</taxon>
        <taxon>Desmophyllum</taxon>
    </lineage>
</organism>
<dbReference type="Proteomes" id="UP001163046">
    <property type="component" value="Unassembled WGS sequence"/>
</dbReference>
<accession>A0A9X0CMD5</accession>
<sequence length="288" mass="31876">MFSLDNEIAEAEDAAELATVKEQFYKEQLEMLLLLKLPLLVEPAEMDVPIVKVPCFASTPNHPYNSNHVKVSSLNPDATPYAQALPPKQDCLAWFTHFSLPMPPKANYQFALRGGGETKHNELERKERSQASKSCRVHRKARLKQLTTPLSLVQIGEVPKAFQSNHFGQQTFQGLQILQLPAVQGDNVANTSWITMSGKPEFSRQRFGVPVSRGTYQAGKNAMAGKDCITSVPIEILNKGHSLSTYALLYTGSEETFLSKSISEKLAPQVGMLWQSDDPVGYQTTPNG</sequence>
<dbReference type="OrthoDB" id="5985074at2759"/>
<proteinExistence type="predicted"/>
<name>A0A9X0CMD5_9CNID</name>
<protein>
    <submittedName>
        <fullName evidence="1">Uncharacterized protein</fullName>
    </submittedName>
</protein>
<evidence type="ECO:0000313" key="1">
    <source>
        <dbReference type="EMBL" id="KAJ7365246.1"/>
    </source>
</evidence>
<keyword evidence="2" id="KW-1185">Reference proteome</keyword>
<gene>
    <name evidence="1" type="ORF">OS493_005343</name>
</gene>
<dbReference type="AlphaFoldDB" id="A0A9X0CMD5"/>